<keyword evidence="2" id="KW-1185">Reference proteome</keyword>
<comment type="caution">
    <text evidence="1">The sequence shown here is derived from an EMBL/GenBank/DDBJ whole genome shotgun (WGS) entry which is preliminary data.</text>
</comment>
<organism evidence="1 2">
    <name type="scientific">Popillia japonica</name>
    <name type="common">Japanese beetle</name>
    <dbReference type="NCBI Taxonomy" id="7064"/>
    <lineage>
        <taxon>Eukaryota</taxon>
        <taxon>Metazoa</taxon>
        <taxon>Ecdysozoa</taxon>
        <taxon>Arthropoda</taxon>
        <taxon>Hexapoda</taxon>
        <taxon>Insecta</taxon>
        <taxon>Pterygota</taxon>
        <taxon>Neoptera</taxon>
        <taxon>Endopterygota</taxon>
        <taxon>Coleoptera</taxon>
        <taxon>Polyphaga</taxon>
        <taxon>Scarabaeiformia</taxon>
        <taxon>Scarabaeidae</taxon>
        <taxon>Rutelinae</taxon>
        <taxon>Popillia</taxon>
    </lineage>
</organism>
<evidence type="ECO:0000313" key="2">
    <source>
        <dbReference type="Proteomes" id="UP001458880"/>
    </source>
</evidence>
<protein>
    <submittedName>
        <fullName evidence="1">Uncharacterized protein</fullName>
    </submittedName>
</protein>
<dbReference type="Proteomes" id="UP001458880">
    <property type="component" value="Unassembled WGS sequence"/>
</dbReference>
<name>A0AAW1MRG7_POPJA</name>
<evidence type="ECO:0000313" key="1">
    <source>
        <dbReference type="EMBL" id="KAK9747457.1"/>
    </source>
</evidence>
<proteinExistence type="predicted"/>
<dbReference type="EMBL" id="JASPKY010000030">
    <property type="protein sequence ID" value="KAK9747457.1"/>
    <property type="molecule type" value="Genomic_DNA"/>
</dbReference>
<gene>
    <name evidence="1" type="ORF">QE152_g5245</name>
</gene>
<accession>A0AAW1MRG7</accession>
<reference evidence="1 2" key="1">
    <citation type="journal article" date="2024" name="BMC Genomics">
        <title>De novo assembly and annotation of Popillia japonica's genome with initial clues to its potential as an invasive pest.</title>
        <authorList>
            <person name="Cucini C."/>
            <person name="Boschi S."/>
            <person name="Funari R."/>
            <person name="Cardaioli E."/>
            <person name="Iannotti N."/>
            <person name="Marturano G."/>
            <person name="Paoli F."/>
            <person name="Bruttini M."/>
            <person name="Carapelli A."/>
            <person name="Frati F."/>
            <person name="Nardi F."/>
        </authorList>
    </citation>
    <scope>NUCLEOTIDE SEQUENCE [LARGE SCALE GENOMIC DNA]</scope>
    <source>
        <strain evidence="1">DMR45628</strain>
    </source>
</reference>
<sequence>MRKDPFHPRKIHYQPKRKRIENSPENQRLTSQGVPATDLQSILRRICGQIEALENMVSDTYKPKKELAQIKLTTQKPENYEEKQEANEPICEECKNAKIQHLRGKRLIGDGTWNEPICEECKNAKIQHLRGKRLIGDGTWNSFKQIKEEEWGGTSYLCQTLSASKYGRSQKIDDCDVVLPCNRTIASTKKSTHKAIEYFGGRRGLVKQRKIKGQVAKMLHTTSFPEENETTAEQRRSVKSTINPSEIGVEIAELKRTRKGDLLLTVRNGLDKAQIMKRELNEKMPEINTTMLKKTKVIHLKDMDETTEENEIKEAISKALQVNQDCFEVKALRSAYGNTRNATVIIDEKNAEDCFEVKALRSAYGNTRNATVIIDEKNADRLVNMAKIGWIKCRVIERKQDTKQVPGDRKEARHQVFPMLGIWTPKRPMQRARPRN</sequence>
<dbReference type="AlphaFoldDB" id="A0AAW1MRG7"/>